<feature type="compositionally biased region" description="Basic and acidic residues" evidence="1">
    <location>
        <begin position="276"/>
        <end position="288"/>
    </location>
</feature>
<evidence type="ECO:0000313" key="5">
    <source>
        <dbReference type="RefSeq" id="XP_026656835.2"/>
    </source>
</evidence>
<dbReference type="Pfam" id="PF11331">
    <property type="entry name" value="Zn_ribbon_12"/>
    <property type="match status" value="1"/>
</dbReference>
<name>A0A8B8IZX2_PHODC</name>
<dbReference type="InterPro" id="IPR055126">
    <property type="entry name" value="EDR4-like_N"/>
</dbReference>
<evidence type="ECO:0000313" key="4">
    <source>
        <dbReference type="Proteomes" id="UP000228380"/>
    </source>
</evidence>
<dbReference type="Pfam" id="PF22910">
    <property type="entry name" value="EDR4-like_1st"/>
    <property type="match status" value="1"/>
</dbReference>
<feature type="region of interest" description="Disordered" evidence="1">
    <location>
        <begin position="578"/>
        <end position="621"/>
    </location>
</feature>
<reference evidence="5" key="2">
    <citation type="submission" date="2025-08" db="UniProtKB">
        <authorList>
            <consortium name="RefSeq"/>
        </authorList>
    </citation>
    <scope>IDENTIFICATION</scope>
    <source>
        <tissue evidence="5">Young leaves</tissue>
    </source>
</reference>
<dbReference type="KEGG" id="pda:103696830"/>
<evidence type="ECO:0000259" key="3">
    <source>
        <dbReference type="Pfam" id="PF22910"/>
    </source>
</evidence>
<feature type="compositionally biased region" description="Basic and acidic residues" evidence="1">
    <location>
        <begin position="586"/>
        <end position="600"/>
    </location>
</feature>
<evidence type="ECO:0000256" key="1">
    <source>
        <dbReference type="SAM" id="MobiDB-lite"/>
    </source>
</evidence>
<feature type="compositionally biased region" description="Basic and acidic residues" evidence="1">
    <location>
        <begin position="610"/>
        <end position="621"/>
    </location>
</feature>
<dbReference type="RefSeq" id="XP_026656835.2">
    <property type="nucleotide sequence ID" value="XM_026801034.2"/>
</dbReference>
<dbReference type="GeneID" id="103696830"/>
<accession>A0A8B8IZX2</accession>
<feature type="domain" description="Enhanced disease resistance 4-like N-terminal" evidence="3">
    <location>
        <begin position="8"/>
        <end position="41"/>
    </location>
</feature>
<feature type="compositionally biased region" description="Low complexity" evidence="1">
    <location>
        <begin position="125"/>
        <end position="138"/>
    </location>
</feature>
<dbReference type="PANTHER" id="PTHR31105:SF42">
    <property type="entry name" value="OS02G0258300 PROTEIN"/>
    <property type="match status" value="1"/>
</dbReference>
<gene>
    <name evidence="5" type="primary">LOC103696830</name>
</gene>
<dbReference type="Proteomes" id="UP000228380">
    <property type="component" value="Chromosome 4"/>
</dbReference>
<protein>
    <submittedName>
        <fullName evidence="5">Uncharacterized protein LOC103696830</fullName>
    </submittedName>
</protein>
<dbReference type="InterPro" id="IPR040244">
    <property type="entry name" value="EDR4-like"/>
</dbReference>
<dbReference type="AlphaFoldDB" id="A0A8B8IZX2"/>
<dbReference type="GO" id="GO:1900150">
    <property type="term" value="P:regulation of defense response to fungus"/>
    <property type="evidence" value="ECO:0007669"/>
    <property type="project" value="InterPro"/>
</dbReference>
<feature type="domain" description="Probable zinc-ribbon" evidence="2">
    <location>
        <begin position="469"/>
        <end position="513"/>
    </location>
</feature>
<dbReference type="OrthoDB" id="2020426at2759"/>
<organism evidence="4 5">
    <name type="scientific">Phoenix dactylifera</name>
    <name type="common">Date palm</name>
    <dbReference type="NCBI Taxonomy" id="42345"/>
    <lineage>
        <taxon>Eukaryota</taxon>
        <taxon>Viridiplantae</taxon>
        <taxon>Streptophyta</taxon>
        <taxon>Embryophyta</taxon>
        <taxon>Tracheophyta</taxon>
        <taxon>Spermatophyta</taxon>
        <taxon>Magnoliopsida</taxon>
        <taxon>Liliopsida</taxon>
        <taxon>Arecaceae</taxon>
        <taxon>Coryphoideae</taxon>
        <taxon>Phoeniceae</taxon>
        <taxon>Phoenix</taxon>
    </lineage>
</organism>
<reference evidence="4" key="1">
    <citation type="journal article" date="2019" name="Nat. Commun.">
        <title>Genome-wide association mapping of date palm fruit traits.</title>
        <authorList>
            <person name="Hazzouri K.M."/>
            <person name="Gros-Balthazard M."/>
            <person name="Flowers J.M."/>
            <person name="Copetti D."/>
            <person name="Lemansour A."/>
            <person name="Lebrun M."/>
            <person name="Masmoudi K."/>
            <person name="Ferrand S."/>
            <person name="Dhar M.I."/>
            <person name="Fresquez Z.A."/>
            <person name="Rosas U."/>
            <person name="Zhang J."/>
            <person name="Talag J."/>
            <person name="Lee S."/>
            <person name="Kudrna D."/>
            <person name="Powell R.F."/>
            <person name="Leitch I.J."/>
            <person name="Krueger R.R."/>
            <person name="Wing R.A."/>
            <person name="Amiri K.M.A."/>
            <person name="Purugganan M.D."/>
        </authorList>
    </citation>
    <scope>NUCLEOTIDE SEQUENCE [LARGE SCALE GENOMIC DNA]</scope>
    <source>
        <strain evidence="4">cv. Khalas</strain>
    </source>
</reference>
<proteinExistence type="predicted"/>
<dbReference type="PANTHER" id="PTHR31105">
    <property type="entry name" value="EXTRA-LARGE G-PROTEIN-LIKE"/>
    <property type="match status" value="1"/>
</dbReference>
<feature type="region of interest" description="Disordered" evidence="1">
    <location>
        <begin position="105"/>
        <end position="143"/>
    </location>
</feature>
<feature type="region of interest" description="Disordered" evidence="1">
    <location>
        <begin position="532"/>
        <end position="564"/>
    </location>
</feature>
<dbReference type="InterPro" id="IPR021480">
    <property type="entry name" value="Zinc_ribbon_12"/>
</dbReference>
<feature type="compositionally biased region" description="Polar residues" evidence="1">
    <location>
        <begin position="105"/>
        <end position="116"/>
    </location>
</feature>
<sequence length="899" mass="99610">MAEGVGVKVRLVRCPKCDKLLPELPNFTVYRCGGCSATLQAKKRNPVTDYSSERSDGGDVKCFDNSETESCWEKKGVNPDSGSETDRESIEFGFRREEKMLLNSGANSIHGSASITENRDVSPKPNGSSLHGPPSGSGIRDRYSICCGPPRAQVTNRASNVDELVKEKLDVQYTDRYHRAQQTQVPMGEEKCRASVICGLPRDQIDGVPVAPFAGEGPSIQQMKLTHGYGNGGPAMKQNREGPDKAEHLEQDPAQLLRKLDELRDQLRRSCEVVDRPKERMPKNRREASSSYVRQGHGTWFPDGSSSLNQKSSLHPCPPNGYSTGLPNFYPGYGEPFVSQTLGRASYHCHVQYPERAICNCPCGHLDLDPVISYHHEGFYPQPACSCVLCYNKHQMLPAQAPPACINNRRVPYLVNNHGFYPADGSSVSGSRSYNPTYGNSSLYSYEPQPQQRAMFPGKTDRRHCQPKAGAAPFVVCCSCFELLLLPQKLKLTVEKCFKLRCGSCSQVISLELDGKRLVTSAPPPAMPAVMINNGSNDGFNEDFPSQGHASGHPDTSYSEDYDSSGYNIQSMVENLVSPPTSSHEMTGKKYDLNFSDPEKMQGLSTSSNRSEDVESPDSKICQRDVPSFTELPFEDEVTSDVPGLQLREHLAHPLCNEVTYDSGKGSTSRRYNQEKIVSFNGNFLQNSVKDVQAATEIDLPVDEYPNPDLSQDSWEVRRDEYQHRIGKDDDSFFAGLIKKTFKDISLFNQSVKDDRSKVSVNGHPISDHLVKKAEKLAGPVYPGEYWYDYRAGFWGVIGHPCLGIIPPFIEEFNYPMPKYCAGGNTGVIANGRELHQRDLDLLVSRGLSPNAGRSYIIEISGKVFDEASGEELDSLGRLAPTVEKMKRGFGMRVPRVIA</sequence>
<evidence type="ECO:0000259" key="2">
    <source>
        <dbReference type="Pfam" id="PF11331"/>
    </source>
</evidence>
<keyword evidence="4" id="KW-1185">Reference proteome</keyword>
<feature type="region of interest" description="Disordered" evidence="1">
    <location>
        <begin position="276"/>
        <end position="296"/>
    </location>
</feature>